<dbReference type="Proteomes" id="UP000520814">
    <property type="component" value="Unassembled WGS sequence"/>
</dbReference>
<dbReference type="GO" id="GO:0016887">
    <property type="term" value="F:ATP hydrolysis activity"/>
    <property type="evidence" value="ECO:0007669"/>
    <property type="project" value="InterPro"/>
</dbReference>
<dbReference type="InterPro" id="IPR017871">
    <property type="entry name" value="ABC_transporter-like_CS"/>
</dbReference>
<evidence type="ECO:0000313" key="6">
    <source>
        <dbReference type="EMBL" id="MBB6048947.1"/>
    </source>
</evidence>
<dbReference type="PANTHER" id="PTHR42734">
    <property type="entry name" value="METAL TRANSPORT SYSTEM ATP-BINDING PROTEIN TM_0124-RELATED"/>
    <property type="match status" value="1"/>
</dbReference>
<dbReference type="SUPFAM" id="SSF52540">
    <property type="entry name" value="P-loop containing nucleoside triphosphate hydrolases"/>
    <property type="match status" value="1"/>
</dbReference>
<keyword evidence="3" id="KW-0547">Nucleotide-binding</keyword>
<evidence type="ECO:0000313" key="7">
    <source>
        <dbReference type="Proteomes" id="UP000520814"/>
    </source>
</evidence>
<keyword evidence="2" id="KW-0813">Transport</keyword>
<evidence type="ECO:0000259" key="5">
    <source>
        <dbReference type="PROSITE" id="PS50893"/>
    </source>
</evidence>
<dbReference type="InterPro" id="IPR003439">
    <property type="entry name" value="ABC_transporter-like_ATP-bd"/>
</dbReference>
<dbReference type="PROSITE" id="PS00211">
    <property type="entry name" value="ABC_TRANSPORTER_1"/>
    <property type="match status" value="1"/>
</dbReference>
<comment type="similarity">
    <text evidence="1">Belongs to the ABC transporter superfamily.</text>
</comment>
<protein>
    <submittedName>
        <fullName evidence="6">ABC-type Mn2+/Zn2+ transport system ATPase subunit</fullName>
    </submittedName>
</protein>
<keyword evidence="7" id="KW-1185">Reference proteome</keyword>
<feature type="domain" description="ABC transporter" evidence="5">
    <location>
        <begin position="7"/>
        <end position="234"/>
    </location>
</feature>
<dbReference type="InterPro" id="IPR027417">
    <property type="entry name" value="P-loop_NTPase"/>
</dbReference>
<evidence type="ECO:0000256" key="4">
    <source>
        <dbReference type="ARBA" id="ARBA00022840"/>
    </source>
</evidence>
<dbReference type="PROSITE" id="PS50893">
    <property type="entry name" value="ABC_TRANSPORTER_2"/>
    <property type="match status" value="1"/>
</dbReference>
<comment type="caution">
    <text evidence="6">The sequence shown here is derived from an EMBL/GenBank/DDBJ whole genome shotgun (WGS) entry which is preliminary data.</text>
</comment>
<keyword evidence="4" id="KW-0067">ATP-binding</keyword>
<dbReference type="GO" id="GO:0005524">
    <property type="term" value="F:ATP binding"/>
    <property type="evidence" value="ECO:0007669"/>
    <property type="project" value="UniProtKB-KW"/>
</dbReference>
<evidence type="ECO:0000256" key="2">
    <source>
        <dbReference type="ARBA" id="ARBA00022448"/>
    </source>
</evidence>
<dbReference type="InterPro" id="IPR050153">
    <property type="entry name" value="Metal_Ion_Import_ABC"/>
</dbReference>
<dbReference type="AlphaFoldDB" id="A0A7W9W5W1"/>
<proteinExistence type="inferred from homology"/>
<dbReference type="InterPro" id="IPR003593">
    <property type="entry name" value="AAA+_ATPase"/>
</dbReference>
<accession>A0A7W9W5W1</accession>
<dbReference type="RefSeq" id="WP_184192567.1">
    <property type="nucleotide sequence ID" value="NZ_JACHGW010000001.1"/>
</dbReference>
<reference evidence="6 7" key="1">
    <citation type="submission" date="2020-08" db="EMBL/GenBank/DDBJ databases">
        <title>Genomic Encyclopedia of Type Strains, Phase IV (KMG-IV): sequencing the most valuable type-strain genomes for metagenomic binning, comparative biology and taxonomic classification.</title>
        <authorList>
            <person name="Goeker M."/>
        </authorList>
    </citation>
    <scope>NUCLEOTIDE SEQUENCE [LARGE SCALE GENOMIC DNA]</scope>
    <source>
        <strain evidence="6 7">DSM 23562</strain>
    </source>
</reference>
<dbReference type="Pfam" id="PF00005">
    <property type="entry name" value="ABC_tran"/>
    <property type="match status" value="1"/>
</dbReference>
<evidence type="ECO:0000256" key="3">
    <source>
        <dbReference type="ARBA" id="ARBA00022741"/>
    </source>
</evidence>
<dbReference type="Gene3D" id="3.40.50.300">
    <property type="entry name" value="P-loop containing nucleotide triphosphate hydrolases"/>
    <property type="match status" value="1"/>
</dbReference>
<sequence length="246" mass="26821">MENTPLITFDDATLGYGRRVVLPSLTFGLSEGGYLGIVGPNGAGKTTLLKGILGILPPTAGKVTHHRPLTFGYVPQAQTTDDLFPITVLEIVLMGRYRRAGLLKTPGSDDRARAERALEQVGLPHLSTRLFRELSGGQKQRVLMARALVSEPDVLVLDEPTSAMDIAAESATMELIERIHHESRLLVVLVSHSLNIVANHAQTVAILGGAHFQIGPVEEIVQPDTLRGLFHYDFKILEVEGRRLVL</sequence>
<organism evidence="6 7">
    <name type="scientific">Armatimonas rosea</name>
    <dbReference type="NCBI Taxonomy" id="685828"/>
    <lineage>
        <taxon>Bacteria</taxon>
        <taxon>Bacillati</taxon>
        <taxon>Armatimonadota</taxon>
        <taxon>Armatimonadia</taxon>
        <taxon>Armatimonadales</taxon>
        <taxon>Armatimonadaceae</taxon>
        <taxon>Armatimonas</taxon>
    </lineage>
</organism>
<dbReference type="PANTHER" id="PTHR42734:SF5">
    <property type="entry name" value="IRON TRANSPORT SYSTEM ATP-BINDING PROTEIN HI_0361-RELATED"/>
    <property type="match status" value="1"/>
</dbReference>
<dbReference type="SMART" id="SM00382">
    <property type="entry name" value="AAA"/>
    <property type="match status" value="1"/>
</dbReference>
<name>A0A7W9W5W1_ARMRO</name>
<dbReference type="CDD" id="cd03235">
    <property type="entry name" value="ABC_Metallic_Cations"/>
    <property type="match status" value="1"/>
</dbReference>
<dbReference type="EMBL" id="JACHGW010000001">
    <property type="protein sequence ID" value="MBB6048947.1"/>
    <property type="molecule type" value="Genomic_DNA"/>
</dbReference>
<gene>
    <name evidence="6" type="ORF">HNQ39_000709</name>
</gene>
<evidence type="ECO:0000256" key="1">
    <source>
        <dbReference type="ARBA" id="ARBA00005417"/>
    </source>
</evidence>